<sequence length="77" mass="9164">MHRLQREWPQFSYELLLDRDSRQSFLVVRHNNKVAMVNLAPRRIDTVLTTLKSPVDTTVIQRYLNIRSTWLLLREGG</sequence>
<dbReference type="EMBL" id="UOFX01000045">
    <property type="protein sequence ID" value="VAX09261.1"/>
    <property type="molecule type" value="Genomic_DNA"/>
</dbReference>
<reference evidence="1" key="1">
    <citation type="submission" date="2018-06" db="EMBL/GenBank/DDBJ databases">
        <authorList>
            <person name="Zhirakovskaya E."/>
        </authorList>
    </citation>
    <scope>NUCLEOTIDE SEQUENCE</scope>
</reference>
<evidence type="ECO:0000313" key="1">
    <source>
        <dbReference type="EMBL" id="VAX09261.1"/>
    </source>
</evidence>
<gene>
    <name evidence="1" type="ORF">MNBD_GAMMA26-706</name>
</gene>
<accession>A0A3B1B529</accession>
<organism evidence="1">
    <name type="scientific">hydrothermal vent metagenome</name>
    <dbReference type="NCBI Taxonomy" id="652676"/>
    <lineage>
        <taxon>unclassified sequences</taxon>
        <taxon>metagenomes</taxon>
        <taxon>ecological metagenomes</taxon>
    </lineage>
</organism>
<dbReference type="AlphaFoldDB" id="A0A3B1B529"/>
<protein>
    <submittedName>
        <fullName evidence="1">Uncharacterized protein</fullName>
    </submittedName>
</protein>
<name>A0A3B1B529_9ZZZZ</name>
<proteinExistence type="predicted"/>